<dbReference type="EMBL" id="CAKOGP040001858">
    <property type="protein sequence ID" value="CAJ1954180.1"/>
    <property type="molecule type" value="Genomic_DNA"/>
</dbReference>
<accession>A0AAD2FVN3</accession>
<name>A0AAD2FVN3_9STRA</name>
<gene>
    <name evidence="1" type="ORF">CYCCA115_LOCUS14775</name>
</gene>
<comment type="caution">
    <text evidence="1">The sequence shown here is derived from an EMBL/GenBank/DDBJ whole genome shotgun (WGS) entry which is preliminary data.</text>
</comment>
<evidence type="ECO:0000313" key="1">
    <source>
        <dbReference type="EMBL" id="CAJ1954180.1"/>
    </source>
</evidence>
<protein>
    <submittedName>
        <fullName evidence="1">Uncharacterized protein</fullName>
    </submittedName>
</protein>
<reference evidence="1" key="1">
    <citation type="submission" date="2023-08" db="EMBL/GenBank/DDBJ databases">
        <authorList>
            <person name="Audoor S."/>
            <person name="Bilcke G."/>
        </authorList>
    </citation>
    <scope>NUCLEOTIDE SEQUENCE</scope>
</reference>
<sequence>MAAVPPFFTVHDDMAICGIDDVTLFQGRTQAERIAYEIFSDDFTTTMDSTIDELFKTLTGLTIPQGQIRLMPAIKRTSAHSSNGAETRFAWDETLPQHHFPSLMQPNCSDA</sequence>
<dbReference type="AlphaFoldDB" id="A0AAD2FVN3"/>
<dbReference type="Proteomes" id="UP001295423">
    <property type="component" value="Unassembled WGS sequence"/>
</dbReference>
<evidence type="ECO:0000313" key="2">
    <source>
        <dbReference type="Proteomes" id="UP001295423"/>
    </source>
</evidence>
<proteinExistence type="predicted"/>
<keyword evidence="2" id="KW-1185">Reference proteome</keyword>
<organism evidence="1 2">
    <name type="scientific">Cylindrotheca closterium</name>
    <dbReference type="NCBI Taxonomy" id="2856"/>
    <lineage>
        <taxon>Eukaryota</taxon>
        <taxon>Sar</taxon>
        <taxon>Stramenopiles</taxon>
        <taxon>Ochrophyta</taxon>
        <taxon>Bacillariophyta</taxon>
        <taxon>Bacillariophyceae</taxon>
        <taxon>Bacillariophycidae</taxon>
        <taxon>Bacillariales</taxon>
        <taxon>Bacillariaceae</taxon>
        <taxon>Cylindrotheca</taxon>
    </lineage>
</organism>